<dbReference type="SUPFAM" id="SSF52540">
    <property type="entry name" value="P-loop containing nucleoside triphosphate hydrolases"/>
    <property type="match status" value="1"/>
</dbReference>
<dbReference type="InterPro" id="IPR027417">
    <property type="entry name" value="P-loop_NTPase"/>
</dbReference>
<name>A0A9N9K5Q0_9GLOM</name>
<protein>
    <submittedName>
        <fullName evidence="1">10203_t:CDS:1</fullName>
    </submittedName>
</protein>
<keyword evidence="2" id="KW-1185">Reference proteome</keyword>
<evidence type="ECO:0000313" key="2">
    <source>
        <dbReference type="Proteomes" id="UP000789759"/>
    </source>
</evidence>
<accession>A0A9N9K5Q0</accession>
<dbReference type="AlphaFoldDB" id="A0A9N9K5Q0"/>
<reference evidence="1" key="1">
    <citation type="submission" date="2021-06" db="EMBL/GenBank/DDBJ databases">
        <authorList>
            <person name="Kallberg Y."/>
            <person name="Tangrot J."/>
            <person name="Rosling A."/>
        </authorList>
    </citation>
    <scope>NUCLEOTIDE SEQUENCE</scope>
    <source>
        <strain evidence="1">FL966</strain>
    </source>
</reference>
<feature type="non-terminal residue" evidence="1">
    <location>
        <position position="166"/>
    </location>
</feature>
<dbReference type="Proteomes" id="UP000789759">
    <property type="component" value="Unassembled WGS sequence"/>
</dbReference>
<organism evidence="1 2">
    <name type="scientific">Cetraspora pellucida</name>
    <dbReference type="NCBI Taxonomy" id="1433469"/>
    <lineage>
        <taxon>Eukaryota</taxon>
        <taxon>Fungi</taxon>
        <taxon>Fungi incertae sedis</taxon>
        <taxon>Mucoromycota</taxon>
        <taxon>Glomeromycotina</taxon>
        <taxon>Glomeromycetes</taxon>
        <taxon>Diversisporales</taxon>
        <taxon>Gigasporaceae</taxon>
        <taxon>Cetraspora</taxon>
    </lineage>
</organism>
<comment type="caution">
    <text evidence="1">The sequence shown here is derived from an EMBL/GenBank/DDBJ whole genome shotgun (WGS) entry which is preliminary data.</text>
</comment>
<evidence type="ECO:0000313" key="1">
    <source>
        <dbReference type="EMBL" id="CAG8810201.1"/>
    </source>
</evidence>
<dbReference type="Gene3D" id="3.40.50.300">
    <property type="entry name" value="P-loop containing nucleotide triphosphate hydrolases"/>
    <property type="match status" value="1"/>
</dbReference>
<proteinExistence type="predicted"/>
<dbReference type="EMBL" id="CAJVQA010037742">
    <property type="protein sequence ID" value="CAG8810201.1"/>
    <property type="molecule type" value="Genomic_DNA"/>
</dbReference>
<gene>
    <name evidence="1" type="ORF">CPELLU_LOCUS18559</name>
</gene>
<sequence length="166" mass="20082">MDIYKNEILKNIRPRYIVLSGPTSVEKTKEDIQKFEYALLNTYHKRRIEIENSREDFVIVDREVFDGDIYKEKYGFELDIIEKEHIEFKKSMLVFVILCSDKNFERNYYKRKKKDRKYTLSESKEILKLYKEKFKSNICDDTIVINNDSTIEDSVNDIKKYINSFL</sequence>